<feature type="region of interest" description="Disordered" evidence="9">
    <location>
        <begin position="110"/>
        <end position="149"/>
    </location>
</feature>
<keyword evidence="6" id="KW-0863">Zinc-finger</keyword>
<keyword evidence="3" id="KW-0808">Transferase</keyword>
<feature type="domain" description="RING-type" evidence="10">
    <location>
        <begin position="152"/>
        <end position="345"/>
    </location>
</feature>
<dbReference type="SUPFAM" id="SSF57850">
    <property type="entry name" value="RING/U-box"/>
    <property type="match status" value="1"/>
</dbReference>
<dbReference type="Gene3D" id="1.20.120.1750">
    <property type="match status" value="1"/>
</dbReference>
<gene>
    <name evidence="11" type="ORF">BT67DRAFT_383186</name>
</gene>
<feature type="compositionally biased region" description="Pro residues" evidence="9">
    <location>
        <begin position="125"/>
        <end position="149"/>
    </location>
</feature>
<keyword evidence="12" id="KW-1185">Reference proteome</keyword>
<evidence type="ECO:0000256" key="7">
    <source>
        <dbReference type="ARBA" id="ARBA00022786"/>
    </source>
</evidence>
<evidence type="ECO:0000259" key="10">
    <source>
        <dbReference type="PROSITE" id="PS51873"/>
    </source>
</evidence>
<dbReference type="InterPro" id="IPR017907">
    <property type="entry name" value="Znf_RING_CS"/>
</dbReference>
<dbReference type="EMBL" id="MU853413">
    <property type="protein sequence ID" value="KAK4133225.1"/>
    <property type="molecule type" value="Genomic_DNA"/>
</dbReference>
<evidence type="ECO:0000256" key="1">
    <source>
        <dbReference type="ARBA" id="ARBA00001798"/>
    </source>
</evidence>
<dbReference type="InterPro" id="IPR044066">
    <property type="entry name" value="TRIAD_supradom"/>
</dbReference>
<evidence type="ECO:0000256" key="6">
    <source>
        <dbReference type="ARBA" id="ARBA00022771"/>
    </source>
</evidence>
<keyword evidence="4" id="KW-0479">Metal-binding</keyword>
<sequence length="439" mass="48708">MQDLARALQAQHNEVEGLRNGRRAGFRGRVADDLDFAIQVYEAELAELALIASDRSICESILLQEEQAAVGRERAGRRGLAGIAFAVPATDPVIDELVVRFRALRVSAAPSPAESSTQAADRPTPALPSPPPPPPLPLPLPPPPPPPPPPIPESECVACGDKRPRQDVCRCPCAHEYCRACLESLFRASLSDESLFPPRCCNQRIPLDTCGGYLPAELVGRFLAKKNEMDTPNRTYCHRPACSAFIPPPFVDGDVATCIRCRWTTCVVCKGAAHTGDCPHDAAAQELLQVAAANGWQRCHACRRVVELEHGCNHMTCLCGAQFCYVCGVRWKNCPCDQWNETRLLARANVIVDRDAAGQRFAAGPRFAAGQVFAAVARAAMLEREQQNLMQNHECYHDAWRSRRGRHRCEECYDTLPYFIYECVQCRIMACRRCRYNRL</sequence>
<dbReference type="AlphaFoldDB" id="A0AAN6UI91"/>
<name>A0AAN6UI91_9PEZI</name>
<dbReference type="EC" id="2.3.2.31" evidence="2"/>
<reference evidence="11" key="2">
    <citation type="submission" date="2023-05" db="EMBL/GenBank/DDBJ databases">
        <authorList>
            <consortium name="Lawrence Berkeley National Laboratory"/>
            <person name="Steindorff A."/>
            <person name="Hensen N."/>
            <person name="Bonometti L."/>
            <person name="Westerberg I."/>
            <person name="Brannstrom I.O."/>
            <person name="Guillou S."/>
            <person name="Cros-Aarteil S."/>
            <person name="Calhoun S."/>
            <person name="Haridas S."/>
            <person name="Kuo A."/>
            <person name="Mondo S."/>
            <person name="Pangilinan J."/>
            <person name="Riley R."/>
            <person name="Labutti K."/>
            <person name="Andreopoulos B."/>
            <person name="Lipzen A."/>
            <person name="Chen C."/>
            <person name="Yanf M."/>
            <person name="Daum C."/>
            <person name="Ng V."/>
            <person name="Clum A."/>
            <person name="Ohm R."/>
            <person name="Martin F."/>
            <person name="Silar P."/>
            <person name="Natvig D."/>
            <person name="Lalanne C."/>
            <person name="Gautier V."/>
            <person name="Ament-Velasquez S.L."/>
            <person name="Kruys A."/>
            <person name="Hutchinson M.I."/>
            <person name="Powell A.J."/>
            <person name="Barry K."/>
            <person name="Miller A.N."/>
            <person name="Grigoriev I.V."/>
            <person name="Debuchy R."/>
            <person name="Gladieux P."/>
            <person name="Thoren M.H."/>
            <person name="Johannesson H."/>
        </authorList>
    </citation>
    <scope>NUCLEOTIDE SEQUENCE</scope>
    <source>
        <strain evidence="11">CBS 123565</strain>
    </source>
</reference>
<evidence type="ECO:0000313" key="11">
    <source>
        <dbReference type="EMBL" id="KAK4133225.1"/>
    </source>
</evidence>
<evidence type="ECO:0000256" key="8">
    <source>
        <dbReference type="ARBA" id="ARBA00022833"/>
    </source>
</evidence>
<dbReference type="PROSITE" id="PS51873">
    <property type="entry name" value="TRIAD"/>
    <property type="match status" value="1"/>
</dbReference>
<reference evidence="11" key="1">
    <citation type="journal article" date="2023" name="Mol. Phylogenet. Evol.">
        <title>Genome-scale phylogeny and comparative genomics of the fungal order Sordariales.</title>
        <authorList>
            <person name="Hensen N."/>
            <person name="Bonometti L."/>
            <person name="Westerberg I."/>
            <person name="Brannstrom I.O."/>
            <person name="Guillou S."/>
            <person name="Cros-Aarteil S."/>
            <person name="Calhoun S."/>
            <person name="Haridas S."/>
            <person name="Kuo A."/>
            <person name="Mondo S."/>
            <person name="Pangilinan J."/>
            <person name="Riley R."/>
            <person name="LaButti K."/>
            <person name="Andreopoulos B."/>
            <person name="Lipzen A."/>
            <person name="Chen C."/>
            <person name="Yan M."/>
            <person name="Daum C."/>
            <person name="Ng V."/>
            <person name="Clum A."/>
            <person name="Steindorff A."/>
            <person name="Ohm R.A."/>
            <person name="Martin F."/>
            <person name="Silar P."/>
            <person name="Natvig D.O."/>
            <person name="Lalanne C."/>
            <person name="Gautier V."/>
            <person name="Ament-Velasquez S.L."/>
            <person name="Kruys A."/>
            <person name="Hutchinson M.I."/>
            <person name="Powell A.J."/>
            <person name="Barry K."/>
            <person name="Miller A.N."/>
            <person name="Grigoriev I.V."/>
            <person name="Debuchy R."/>
            <person name="Gladieux P."/>
            <person name="Hiltunen Thoren M."/>
            <person name="Johannesson H."/>
        </authorList>
    </citation>
    <scope>NUCLEOTIDE SEQUENCE</scope>
    <source>
        <strain evidence="11">CBS 123565</strain>
    </source>
</reference>
<accession>A0AAN6UI91</accession>
<keyword evidence="5" id="KW-0677">Repeat</keyword>
<dbReference type="SUPFAM" id="SSF101447">
    <property type="entry name" value="Formin homology 2 domain (FH2 domain)"/>
    <property type="match status" value="1"/>
</dbReference>
<dbReference type="GO" id="GO:0061630">
    <property type="term" value="F:ubiquitin protein ligase activity"/>
    <property type="evidence" value="ECO:0007669"/>
    <property type="project" value="UniProtKB-EC"/>
</dbReference>
<evidence type="ECO:0000313" key="12">
    <source>
        <dbReference type="Proteomes" id="UP001304895"/>
    </source>
</evidence>
<proteinExistence type="predicted"/>
<dbReference type="Proteomes" id="UP001304895">
    <property type="component" value="Unassembled WGS sequence"/>
</dbReference>
<evidence type="ECO:0000256" key="2">
    <source>
        <dbReference type="ARBA" id="ARBA00012251"/>
    </source>
</evidence>
<dbReference type="PANTHER" id="PTHR11685">
    <property type="entry name" value="RBR FAMILY RING FINGER AND IBR DOMAIN-CONTAINING"/>
    <property type="match status" value="1"/>
</dbReference>
<evidence type="ECO:0000256" key="3">
    <source>
        <dbReference type="ARBA" id="ARBA00022679"/>
    </source>
</evidence>
<keyword evidence="8" id="KW-0862">Zinc</keyword>
<dbReference type="Pfam" id="PF01485">
    <property type="entry name" value="IBR"/>
    <property type="match status" value="2"/>
</dbReference>
<comment type="caution">
    <text evidence="11">The sequence shown here is derived from an EMBL/GenBank/DDBJ whole genome shotgun (WGS) entry which is preliminary data.</text>
</comment>
<comment type="catalytic activity">
    <reaction evidence="1">
        <text>[E2 ubiquitin-conjugating enzyme]-S-ubiquitinyl-L-cysteine + [acceptor protein]-L-lysine = [E2 ubiquitin-conjugating enzyme]-L-cysteine + [acceptor protein]-N(6)-ubiquitinyl-L-lysine.</text>
        <dbReference type="EC" id="2.3.2.31"/>
    </reaction>
</comment>
<dbReference type="InterPro" id="IPR002867">
    <property type="entry name" value="IBR_dom"/>
</dbReference>
<organism evidence="11 12">
    <name type="scientific">Trichocladium antarcticum</name>
    <dbReference type="NCBI Taxonomy" id="1450529"/>
    <lineage>
        <taxon>Eukaryota</taxon>
        <taxon>Fungi</taxon>
        <taxon>Dikarya</taxon>
        <taxon>Ascomycota</taxon>
        <taxon>Pezizomycotina</taxon>
        <taxon>Sordariomycetes</taxon>
        <taxon>Sordariomycetidae</taxon>
        <taxon>Sordariales</taxon>
        <taxon>Chaetomiaceae</taxon>
        <taxon>Trichocladium</taxon>
    </lineage>
</organism>
<dbReference type="GO" id="GO:0016567">
    <property type="term" value="P:protein ubiquitination"/>
    <property type="evidence" value="ECO:0007669"/>
    <property type="project" value="InterPro"/>
</dbReference>
<dbReference type="InterPro" id="IPR031127">
    <property type="entry name" value="E3_UB_ligase_RBR"/>
</dbReference>
<dbReference type="CDD" id="cd22584">
    <property type="entry name" value="Rcat_RBR_unk"/>
    <property type="match status" value="1"/>
</dbReference>
<evidence type="ECO:0000256" key="5">
    <source>
        <dbReference type="ARBA" id="ARBA00022737"/>
    </source>
</evidence>
<keyword evidence="7" id="KW-0833">Ubl conjugation pathway</keyword>
<evidence type="ECO:0000256" key="9">
    <source>
        <dbReference type="SAM" id="MobiDB-lite"/>
    </source>
</evidence>
<protein>
    <recommendedName>
        <fullName evidence="2">RBR-type E3 ubiquitin transferase</fullName>
        <ecNumber evidence="2">2.3.2.31</ecNumber>
    </recommendedName>
</protein>
<dbReference type="PROSITE" id="PS00518">
    <property type="entry name" value="ZF_RING_1"/>
    <property type="match status" value="1"/>
</dbReference>
<dbReference type="CDD" id="cd20335">
    <property type="entry name" value="BRcat_RBR"/>
    <property type="match status" value="1"/>
</dbReference>
<dbReference type="GO" id="GO:0008270">
    <property type="term" value="F:zinc ion binding"/>
    <property type="evidence" value="ECO:0007669"/>
    <property type="project" value="UniProtKB-KW"/>
</dbReference>
<evidence type="ECO:0000256" key="4">
    <source>
        <dbReference type="ARBA" id="ARBA00022723"/>
    </source>
</evidence>